<dbReference type="AlphaFoldDB" id="A0A2S6BS87"/>
<dbReference type="EMBL" id="PNEN01001787">
    <property type="protein sequence ID" value="PPJ50363.1"/>
    <property type="molecule type" value="Genomic_DNA"/>
</dbReference>
<evidence type="ECO:0000256" key="1">
    <source>
        <dbReference type="SAM" id="MobiDB-lite"/>
    </source>
</evidence>
<evidence type="ECO:0000313" key="2">
    <source>
        <dbReference type="EMBL" id="PPJ50363.1"/>
    </source>
</evidence>
<name>A0A2S6BS87_9PEZI</name>
<organism evidence="2 3">
    <name type="scientific">Cercospora berteroae</name>
    <dbReference type="NCBI Taxonomy" id="357750"/>
    <lineage>
        <taxon>Eukaryota</taxon>
        <taxon>Fungi</taxon>
        <taxon>Dikarya</taxon>
        <taxon>Ascomycota</taxon>
        <taxon>Pezizomycotina</taxon>
        <taxon>Dothideomycetes</taxon>
        <taxon>Dothideomycetidae</taxon>
        <taxon>Mycosphaerellales</taxon>
        <taxon>Mycosphaerellaceae</taxon>
        <taxon>Cercospora</taxon>
    </lineage>
</organism>
<sequence>MIDYSRPVPALPRYDAEWNWGKTKETQLSKCIAQRHRGKQEPHDNPKRSDQQAHPESKAVSPELGAHDTFRYCRDKSFYPKCKNLGHEEAEYADFEMKG</sequence>
<proteinExistence type="predicted"/>
<gene>
    <name evidence="2" type="ORF">CBER1_05921</name>
</gene>
<comment type="caution">
    <text evidence="2">The sequence shown here is derived from an EMBL/GenBank/DDBJ whole genome shotgun (WGS) entry which is preliminary data.</text>
</comment>
<evidence type="ECO:0000313" key="3">
    <source>
        <dbReference type="Proteomes" id="UP000237631"/>
    </source>
</evidence>
<feature type="region of interest" description="Disordered" evidence="1">
    <location>
        <begin position="32"/>
        <end position="65"/>
    </location>
</feature>
<accession>A0A2S6BS87</accession>
<feature type="compositionally biased region" description="Basic and acidic residues" evidence="1">
    <location>
        <begin position="39"/>
        <end position="57"/>
    </location>
</feature>
<protein>
    <submittedName>
        <fullName evidence="2">Uncharacterized protein</fullName>
    </submittedName>
</protein>
<dbReference type="Proteomes" id="UP000237631">
    <property type="component" value="Unassembled WGS sequence"/>
</dbReference>
<keyword evidence="3" id="KW-1185">Reference proteome</keyword>
<reference evidence="3" key="1">
    <citation type="journal article" date="2017" name="bioRxiv">
        <title>Conservation of a gene cluster reveals novel cercosporin biosynthetic mechanisms and extends production to the genus Colletotrichum.</title>
        <authorList>
            <person name="de Jonge R."/>
            <person name="Ebert M.K."/>
            <person name="Huitt-Roehl C.R."/>
            <person name="Pal P."/>
            <person name="Suttle J.C."/>
            <person name="Spanner R.E."/>
            <person name="Neubauer J.D."/>
            <person name="Jurick W.M.II."/>
            <person name="Stott K.A."/>
            <person name="Secor G.A."/>
            <person name="Thomma B.P.H.J."/>
            <person name="Van de Peer Y."/>
            <person name="Townsend C.A."/>
            <person name="Bolton M.D."/>
        </authorList>
    </citation>
    <scope>NUCLEOTIDE SEQUENCE [LARGE SCALE GENOMIC DNA]</scope>
    <source>
        <strain evidence="3">CBS538.71</strain>
    </source>
</reference>